<dbReference type="EMBL" id="JACCBV010000001">
    <property type="protein sequence ID" value="NYE20817.1"/>
    <property type="molecule type" value="Genomic_DNA"/>
</dbReference>
<dbReference type="Gene3D" id="2.40.128.110">
    <property type="entry name" value="Lipid/polyisoprenoid-binding, YceI-like"/>
    <property type="match status" value="1"/>
</dbReference>
<name>A0A7Y9GQS6_9MICO</name>
<feature type="domain" description="Lipid/polyisoprenoid-binding YceI-like" evidence="2">
    <location>
        <begin position="19"/>
        <end position="186"/>
    </location>
</feature>
<reference evidence="3 4" key="1">
    <citation type="submission" date="2020-07" db="EMBL/GenBank/DDBJ databases">
        <title>Sequencing the genomes of 1000 actinobacteria strains.</title>
        <authorList>
            <person name="Klenk H.-P."/>
        </authorList>
    </citation>
    <scope>NUCLEOTIDE SEQUENCE [LARGE SCALE GENOMIC DNA]</scope>
    <source>
        <strain evidence="3 4">DSM 24662</strain>
    </source>
</reference>
<evidence type="ECO:0000313" key="3">
    <source>
        <dbReference type="EMBL" id="NYE20817.1"/>
    </source>
</evidence>
<dbReference type="SMART" id="SM00867">
    <property type="entry name" value="YceI"/>
    <property type="match status" value="1"/>
</dbReference>
<dbReference type="PANTHER" id="PTHR34406">
    <property type="entry name" value="PROTEIN YCEI"/>
    <property type="match status" value="1"/>
</dbReference>
<dbReference type="InterPro" id="IPR007372">
    <property type="entry name" value="Lipid/polyisoprenoid-bd_YceI"/>
</dbReference>
<dbReference type="InterPro" id="IPR036761">
    <property type="entry name" value="TTHA0802/YceI-like_sf"/>
</dbReference>
<evidence type="ECO:0000259" key="2">
    <source>
        <dbReference type="SMART" id="SM00867"/>
    </source>
</evidence>
<proteinExistence type="inferred from homology"/>
<evidence type="ECO:0000256" key="1">
    <source>
        <dbReference type="ARBA" id="ARBA00008812"/>
    </source>
</evidence>
<comment type="similarity">
    <text evidence="1">Belongs to the UPF0312 family.</text>
</comment>
<dbReference type="RefSeq" id="WP_179491021.1">
    <property type="nucleotide sequence ID" value="NZ_JACCBV010000001.1"/>
</dbReference>
<evidence type="ECO:0000313" key="4">
    <source>
        <dbReference type="Proteomes" id="UP000576969"/>
    </source>
</evidence>
<dbReference type="SUPFAM" id="SSF101874">
    <property type="entry name" value="YceI-like"/>
    <property type="match status" value="1"/>
</dbReference>
<dbReference type="PANTHER" id="PTHR34406:SF1">
    <property type="entry name" value="PROTEIN YCEI"/>
    <property type="match status" value="1"/>
</dbReference>
<protein>
    <submittedName>
        <fullName evidence="3">Polyisoprenoid-binding protein YceI</fullName>
    </submittedName>
</protein>
<dbReference type="Proteomes" id="UP000576969">
    <property type="component" value="Unassembled WGS sequence"/>
</dbReference>
<comment type="caution">
    <text evidence="3">The sequence shown here is derived from an EMBL/GenBank/DDBJ whole genome shotgun (WGS) entry which is preliminary data.</text>
</comment>
<dbReference type="Pfam" id="PF04264">
    <property type="entry name" value="YceI"/>
    <property type="match status" value="1"/>
</dbReference>
<gene>
    <name evidence="3" type="ORF">BJ991_002845</name>
</gene>
<sequence length="190" mass="20609">MTDTTTATPIDVPGYKAGTWVLDPSHSEVTFSVRHMMISKVRGTFGVKRATIVAPENPLEAKVEASVDVTSVDTKDEGRDNHLRSADFFDAENHPTMEFRSTGTRIEDGDFLVDGDLTIRGVTKPVTFELEFGGFGVDPWGNYKAGATAKTVVNREEFGLTWNAALETGGVLVGKDVTITLDLQGALQQD</sequence>
<keyword evidence="4" id="KW-1185">Reference proteome</keyword>
<accession>A0A7Y9GQS6</accession>
<dbReference type="AlphaFoldDB" id="A0A7Y9GQS6"/>
<organism evidence="3 4">
    <name type="scientific">Microbacterium immunditiarum</name>
    <dbReference type="NCBI Taxonomy" id="337480"/>
    <lineage>
        <taxon>Bacteria</taxon>
        <taxon>Bacillati</taxon>
        <taxon>Actinomycetota</taxon>
        <taxon>Actinomycetes</taxon>
        <taxon>Micrococcales</taxon>
        <taxon>Microbacteriaceae</taxon>
        <taxon>Microbacterium</taxon>
    </lineage>
</organism>